<accession>A0A4R7PZI0</accession>
<name>A0A4R7PZI0_9FLAO</name>
<reference evidence="3 4" key="1">
    <citation type="submission" date="2019-03" db="EMBL/GenBank/DDBJ databases">
        <title>Genomic Encyclopedia of Archaeal and Bacterial Type Strains, Phase II (KMG-II): from individual species to whole genera.</title>
        <authorList>
            <person name="Goeker M."/>
        </authorList>
    </citation>
    <scope>NUCLEOTIDE SEQUENCE [LARGE SCALE GENOMIC DNA]</scope>
    <source>
        <strain evidence="3 4">DSM 28135</strain>
    </source>
</reference>
<gene>
    <name evidence="3" type="ORF">BXY82_1566</name>
</gene>
<evidence type="ECO:0000313" key="3">
    <source>
        <dbReference type="EMBL" id="TDU39540.1"/>
    </source>
</evidence>
<keyword evidence="4" id="KW-1185">Reference proteome</keyword>
<dbReference type="InterPro" id="IPR050789">
    <property type="entry name" value="Diverse_Enzym_Activities"/>
</dbReference>
<dbReference type="Gene3D" id="3.40.710.10">
    <property type="entry name" value="DD-peptidase/beta-lactamase superfamily"/>
    <property type="match status" value="1"/>
</dbReference>
<proteinExistence type="predicted"/>
<feature type="domain" description="Beta-lactamase-related" evidence="2">
    <location>
        <begin position="35"/>
        <end position="385"/>
    </location>
</feature>
<dbReference type="GO" id="GO:0016787">
    <property type="term" value="F:hydrolase activity"/>
    <property type="evidence" value="ECO:0007669"/>
    <property type="project" value="UniProtKB-KW"/>
</dbReference>
<comment type="caution">
    <text evidence="3">The sequence shown here is derived from an EMBL/GenBank/DDBJ whole genome shotgun (WGS) entry which is preliminary data.</text>
</comment>
<protein>
    <submittedName>
        <fullName evidence="3">CubicO group peptidase (Beta-lactamase class C family)</fullName>
    </submittedName>
</protein>
<dbReference type="SUPFAM" id="SSF56601">
    <property type="entry name" value="beta-lactamase/transpeptidase-like"/>
    <property type="match status" value="1"/>
</dbReference>
<evidence type="ECO:0000259" key="2">
    <source>
        <dbReference type="Pfam" id="PF00144"/>
    </source>
</evidence>
<dbReference type="RefSeq" id="WP_133757614.1">
    <property type="nucleotide sequence ID" value="NZ_SOBW01000008.1"/>
</dbReference>
<dbReference type="PANTHER" id="PTHR43283">
    <property type="entry name" value="BETA-LACTAMASE-RELATED"/>
    <property type="match status" value="1"/>
</dbReference>
<evidence type="ECO:0000313" key="4">
    <source>
        <dbReference type="Proteomes" id="UP000294689"/>
    </source>
</evidence>
<dbReference type="OrthoDB" id="9793489at2"/>
<sequence>MAKQFFIYLISVVLSSQMSLGQNRGKQDLLSAKIDSILQASVDVSEIPGAVVLIKQGDQEIHKAAYGYASLKNYNHHVLAHPERTSIDHLYDIASLTKVVGTTTAIMLLIDDGLIKIDDPVSLYIKAFDTPEKSKITIRHLLTHTAGLYEWYPLYYFANTKKEVYNLIDNLPLKYPVGSDRHYSDLGFILLGEIIERVSKLPLDQFMKQRIFKPLGMNHTMFNPLHHDTELKMAATSHGNPYERRMISDAVLGFSIDSINPNQWDGWRKYTLKGEVNDGNAWYANNGFSGHAGLFSTVSDLQKVVDMLRYDGKVGNQQFVSKQTVRLFLTQDKFMNGLGWVMDTSNAFMKNAPNGSFGHTGFTGTSIAVVPQCDISIVLLINRQNMGLLPSQKYINLNKIRAQVFRAVMDYCTPLKN</sequence>
<dbReference type="EMBL" id="SOBW01000008">
    <property type="protein sequence ID" value="TDU39540.1"/>
    <property type="molecule type" value="Genomic_DNA"/>
</dbReference>
<dbReference type="Pfam" id="PF00144">
    <property type="entry name" value="Beta-lactamase"/>
    <property type="match status" value="1"/>
</dbReference>
<dbReference type="AlphaFoldDB" id="A0A4R7PZI0"/>
<keyword evidence="1" id="KW-0378">Hydrolase</keyword>
<dbReference type="PANTHER" id="PTHR43283:SF11">
    <property type="entry name" value="BETA-LACTAMASE-RELATED DOMAIN-CONTAINING PROTEIN"/>
    <property type="match status" value="1"/>
</dbReference>
<organism evidence="3 4">
    <name type="scientific">Gelidibacter sediminis</name>
    <dbReference type="NCBI Taxonomy" id="1608710"/>
    <lineage>
        <taxon>Bacteria</taxon>
        <taxon>Pseudomonadati</taxon>
        <taxon>Bacteroidota</taxon>
        <taxon>Flavobacteriia</taxon>
        <taxon>Flavobacteriales</taxon>
        <taxon>Flavobacteriaceae</taxon>
        <taxon>Gelidibacter</taxon>
    </lineage>
</organism>
<dbReference type="InterPro" id="IPR001466">
    <property type="entry name" value="Beta-lactam-related"/>
</dbReference>
<evidence type="ECO:0000256" key="1">
    <source>
        <dbReference type="ARBA" id="ARBA00022801"/>
    </source>
</evidence>
<dbReference type="Proteomes" id="UP000294689">
    <property type="component" value="Unassembled WGS sequence"/>
</dbReference>
<dbReference type="InterPro" id="IPR012338">
    <property type="entry name" value="Beta-lactam/transpept-like"/>
</dbReference>